<evidence type="ECO:0000256" key="3">
    <source>
        <dbReference type="ARBA" id="ARBA00022729"/>
    </source>
</evidence>
<organism evidence="12">
    <name type="scientific">Salmonella enterica</name>
    <name type="common">Salmonella choleraesuis</name>
    <dbReference type="NCBI Taxonomy" id="28901"/>
    <lineage>
        <taxon>Bacteria</taxon>
        <taxon>Pseudomonadati</taxon>
        <taxon>Pseudomonadota</taxon>
        <taxon>Gammaproteobacteria</taxon>
        <taxon>Enterobacterales</taxon>
        <taxon>Enterobacteriaceae</taxon>
        <taxon>Salmonella</taxon>
    </lineage>
</organism>
<feature type="signal peptide" evidence="10">
    <location>
        <begin position="1"/>
        <end position="23"/>
    </location>
</feature>
<evidence type="ECO:0000256" key="10">
    <source>
        <dbReference type="SAM" id="SignalP"/>
    </source>
</evidence>
<dbReference type="InterPro" id="IPR003558">
    <property type="entry name" value="CDtoxinA/C"/>
</dbReference>
<keyword evidence="5" id="KW-0843">Virulence</keyword>
<dbReference type="GO" id="GO:0030246">
    <property type="term" value="F:carbohydrate binding"/>
    <property type="evidence" value="ECO:0007669"/>
    <property type="project" value="UniProtKB-KW"/>
</dbReference>
<keyword evidence="3 10" id="KW-0732">Signal</keyword>
<evidence type="ECO:0000313" key="11">
    <source>
        <dbReference type="EMBL" id="EAM5645029.1"/>
    </source>
</evidence>
<keyword evidence="8" id="KW-0998">Cell outer membrane</keyword>
<keyword evidence="9" id="KW-0449">Lipoprotein</keyword>
<dbReference type="EMBL" id="AACVIE010000028">
    <property type="protein sequence ID" value="EAM5645029.1"/>
    <property type="molecule type" value="Genomic_DNA"/>
</dbReference>
<evidence type="ECO:0000256" key="5">
    <source>
        <dbReference type="ARBA" id="ARBA00023026"/>
    </source>
</evidence>
<keyword evidence="7" id="KW-0564">Palmitate</keyword>
<evidence type="ECO:0000256" key="1">
    <source>
        <dbReference type="ARBA" id="ARBA00004459"/>
    </source>
</evidence>
<dbReference type="Pfam" id="PF03498">
    <property type="entry name" value="CDtoxinA"/>
    <property type="match status" value="1"/>
</dbReference>
<evidence type="ECO:0000256" key="9">
    <source>
        <dbReference type="ARBA" id="ARBA00023288"/>
    </source>
</evidence>
<keyword evidence="6" id="KW-0472">Membrane</keyword>
<keyword evidence="2" id="KW-0800">Toxin</keyword>
<dbReference type="EMBL" id="AAGYBI010000080">
    <property type="protein sequence ID" value="EBT2271542.1"/>
    <property type="molecule type" value="Genomic_DNA"/>
</dbReference>
<dbReference type="Gene3D" id="2.80.10.50">
    <property type="match status" value="1"/>
</dbReference>
<evidence type="ECO:0000256" key="6">
    <source>
        <dbReference type="ARBA" id="ARBA00023136"/>
    </source>
</evidence>
<reference evidence="12" key="1">
    <citation type="submission" date="2018-07" db="EMBL/GenBank/DDBJ databases">
        <authorList>
            <consortium name="PulseNet: The National Subtyping Network for Foodborne Disease Surveillance"/>
            <person name="Tarr C.L."/>
            <person name="Trees E."/>
            <person name="Katz L.S."/>
            <person name="Carleton-Romer H.A."/>
            <person name="Stroika S."/>
            <person name="Kucerova Z."/>
            <person name="Roache K.F."/>
            <person name="Sabol A.L."/>
            <person name="Besser J."/>
            <person name="Gerner-Smidt P."/>
        </authorList>
    </citation>
    <scope>NUCLEOTIDE SEQUENCE</scope>
    <source>
        <strain evidence="12">PNUSAS018280</strain>
        <strain evidence="11">PNUSAS064512</strain>
    </source>
</reference>
<comment type="caution">
    <text evidence="12">The sequence shown here is derived from an EMBL/GenBank/DDBJ whole genome shotgun (WGS) entry which is preliminary data.</text>
</comment>
<dbReference type="CDD" id="cd23413">
    <property type="entry name" value="beta-trefoil_Ricin_CdtC"/>
    <property type="match status" value="1"/>
</dbReference>
<dbReference type="GO" id="GO:0090729">
    <property type="term" value="F:toxin activity"/>
    <property type="evidence" value="ECO:0007669"/>
    <property type="project" value="UniProtKB-KW"/>
</dbReference>
<dbReference type="GO" id="GO:0009279">
    <property type="term" value="C:cell outer membrane"/>
    <property type="evidence" value="ECO:0007669"/>
    <property type="project" value="UniProtKB-SubCell"/>
</dbReference>
<dbReference type="SUPFAM" id="SSF50370">
    <property type="entry name" value="Ricin B-like lectins"/>
    <property type="match status" value="1"/>
</dbReference>
<keyword evidence="4" id="KW-0430">Lectin</keyword>
<gene>
    <name evidence="12" type="ORF">CI531_24275</name>
    <name evidence="11" type="ORF">EOF35_24175</name>
</gene>
<evidence type="ECO:0000256" key="2">
    <source>
        <dbReference type="ARBA" id="ARBA00022656"/>
    </source>
</evidence>
<feature type="chain" id="PRO_5036152665" evidence="10">
    <location>
        <begin position="24"/>
        <end position="188"/>
    </location>
</feature>
<evidence type="ECO:0000256" key="8">
    <source>
        <dbReference type="ARBA" id="ARBA00023237"/>
    </source>
</evidence>
<dbReference type="InterPro" id="IPR035992">
    <property type="entry name" value="Ricin_B-like_lectins"/>
</dbReference>
<name>A0A5V1PP44_SALER</name>
<protein>
    <submittedName>
        <fullName evidence="12">Uncharacterized protein</fullName>
    </submittedName>
</protein>
<dbReference type="AlphaFoldDB" id="A0A5V1PP44"/>
<evidence type="ECO:0000313" key="12">
    <source>
        <dbReference type="EMBL" id="EBT2271542.1"/>
    </source>
</evidence>
<evidence type="ECO:0000256" key="7">
    <source>
        <dbReference type="ARBA" id="ARBA00023139"/>
    </source>
</evidence>
<sequence>MRQYGSLTIAGFLAMFFSYNAFADTNFSPVVTLRSMAGFVFLNALPASRGQDEETHFILDEVGTLAGLNKQYSGGVIQLREPPGRRTFLACVAVLPNAQLTRSAACNNDQGTYFTLLPVKNGTVQIQNLSTGLCLVGDNEGEGIPSTENCIETGFIVPQSHQWFIGPAFGNARISPVAIQSEDTVGDR</sequence>
<accession>A0A5V1PP44</accession>
<proteinExistence type="predicted"/>
<evidence type="ECO:0000256" key="4">
    <source>
        <dbReference type="ARBA" id="ARBA00022734"/>
    </source>
</evidence>
<comment type="subcellular location">
    <subcellularLocation>
        <location evidence="1">Cell outer membrane</location>
        <topology evidence="1">Lipid-anchor</topology>
    </subcellularLocation>
</comment>